<organism evidence="3 4">
    <name type="scientific">Rhizopus delemar (strain RA 99-880 / ATCC MYA-4621 / FGSC 9543 / NRRL 43880)</name>
    <name type="common">Mucormycosis agent</name>
    <name type="synonym">Rhizopus arrhizus var. delemar</name>
    <dbReference type="NCBI Taxonomy" id="246409"/>
    <lineage>
        <taxon>Eukaryota</taxon>
        <taxon>Fungi</taxon>
        <taxon>Fungi incertae sedis</taxon>
        <taxon>Mucoromycota</taxon>
        <taxon>Mucoromycotina</taxon>
        <taxon>Mucoromycetes</taxon>
        <taxon>Mucorales</taxon>
        <taxon>Mucorineae</taxon>
        <taxon>Rhizopodaceae</taxon>
        <taxon>Rhizopus</taxon>
    </lineage>
</organism>
<keyword evidence="1" id="KW-0472">Membrane</keyword>
<keyword evidence="1" id="KW-0812">Transmembrane</keyword>
<accession>I1BZE2</accession>
<feature type="transmembrane region" description="Helical" evidence="1">
    <location>
        <begin position="103"/>
        <end position="124"/>
    </location>
</feature>
<dbReference type="InterPro" id="IPR004853">
    <property type="entry name" value="Sugar_P_trans_dom"/>
</dbReference>
<evidence type="ECO:0000313" key="3">
    <source>
        <dbReference type="EMBL" id="EIE81572.1"/>
    </source>
</evidence>
<keyword evidence="1" id="KW-1133">Transmembrane helix</keyword>
<dbReference type="VEuPathDB" id="FungiDB:RO3G_06277"/>
<dbReference type="InParanoid" id="I1BZE2"/>
<dbReference type="Proteomes" id="UP000009138">
    <property type="component" value="Unassembled WGS sequence"/>
</dbReference>
<dbReference type="AlphaFoldDB" id="I1BZE2"/>
<dbReference type="EMBL" id="CH476735">
    <property type="protein sequence ID" value="EIE81572.1"/>
    <property type="molecule type" value="Genomic_DNA"/>
</dbReference>
<keyword evidence="4" id="KW-1185">Reference proteome</keyword>
<proteinExistence type="predicted"/>
<reference evidence="3 4" key="1">
    <citation type="journal article" date="2009" name="PLoS Genet.">
        <title>Genomic analysis of the basal lineage fungus Rhizopus oryzae reveals a whole-genome duplication.</title>
        <authorList>
            <person name="Ma L.-J."/>
            <person name="Ibrahim A.S."/>
            <person name="Skory C."/>
            <person name="Grabherr M.G."/>
            <person name="Burger G."/>
            <person name="Butler M."/>
            <person name="Elias M."/>
            <person name="Idnurm A."/>
            <person name="Lang B.F."/>
            <person name="Sone T."/>
            <person name="Abe A."/>
            <person name="Calvo S.E."/>
            <person name="Corrochano L.M."/>
            <person name="Engels R."/>
            <person name="Fu J."/>
            <person name="Hansberg W."/>
            <person name="Kim J.-M."/>
            <person name="Kodira C.D."/>
            <person name="Koehrsen M.J."/>
            <person name="Liu B."/>
            <person name="Miranda-Saavedra D."/>
            <person name="O'Leary S."/>
            <person name="Ortiz-Castellanos L."/>
            <person name="Poulter R."/>
            <person name="Rodriguez-Romero J."/>
            <person name="Ruiz-Herrera J."/>
            <person name="Shen Y.-Q."/>
            <person name="Zeng Q."/>
            <person name="Galagan J."/>
            <person name="Birren B.W."/>
            <person name="Cuomo C.A."/>
            <person name="Wickes B.L."/>
        </authorList>
    </citation>
    <scope>NUCLEOTIDE SEQUENCE [LARGE SCALE GENOMIC DNA]</scope>
    <source>
        <strain evidence="4">RA 99-880 / ATCC MYA-4621 / FGSC 9543 / NRRL 43880</strain>
    </source>
</reference>
<evidence type="ECO:0000313" key="4">
    <source>
        <dbReference type="Proteomes" id="UP000009138"/>
    </source>
</evidence>
<dbReference type="OrthoDB" id="1588579at2759"/>
<dbReference type="STRING" id="246409.I1BZE2"/>
<feature type="transmembrane region" description="Helical" evidence="1">
    <location>
        <begin position="62"/>
        <end position="82"/>
    </location>
</feature>
<evidence type="ECO:0000256" key="1">
    <source>
        <dbReference type="SAM" id="Phobius"/>
    </source>
</evidence>
<evidence type="ECO:0000259" key="2">
    <source>
        <dbReference type="Pfam" id="PF03151"/>
    </source>
</evidence>
<dbReference type="Pfam" id="PF03151">
    <property type="entry name" value="TPT"/>
    <property type="match status" value="1"/>
</dbReference>
<name>I1BZE2_RHIO9</name>
<feature type="domain" description="Sugar phosphate transporter" evidence="2">
    <location>
        <begin position="39"/>
        <end position="122"/>
    </location>
</feature>
<protein>
    <recommendedName>
        <fullName evidence="2">Sugar phosphate transporter domain-containing protein</fullName>
    </recommendedName>
</protein>
<dbReference type="GeneID" id="93613248"/>
<dbReference type="RefSeq" id="XP_067516968.1">
    <property type="nucleotide sequence ID" value="XM_067660867.1"/>
</dbReference>
<gene>
    <name evidence="3" type="ORF">RO3G_06277</name>
</gene>
<sequence>MSAILLNEKDEKPRSKWFIKTTYLDTNRLTLSENGEFMACCFMWYLCSSLSSNTGKHIMNSFKYPVTLTFVQFLLVACWCLIMENIFKSTNIKKPTRQIIQTIVPLSMFMIVGHVFSSLSINLFSKFDTHLEFIQH</sequence>
<dbReference type="eggNOG" id="KOG1441">
    <property type="taxonomic scope" value="Eukaryota"/>
</dbReference>